<dbReference type="Gene3D" id="3.90.1140.10">
    <property type="entry name" value="Cyclic phosphodiesterase"/>
    <property type="match status" value="1"/>
</dbReference>
<dbReference type="Pfam" id="PF13563">
    <property type="entry name" value="2_5_RNA_ligase2"/>
    <property type="match status" value="1"/>
</dbReference>
<proteinExistence type="predicted"/>
<organism evidence="1 2">
    <name type="scientific">Nocardioides caricicola</name>
    <dbReference type="NCBI Taxonomy" id="634770"/>
    <lineage>
        <taxon>Bacteria</taxon>
        <taxon>Bacillati</taxon>
        <taxon>Actinomycetota</taxon>
        <taxon>Actinomycetes</taxon>
        <taxon>Propionibacteriales</taxon>
        <taxon>Nocardioidaceae</taxon>
        <taxon>Nocardioides</taxon>
    </lineage>
</organism>
<evidence type="ECO:0000313" key="2">
    <source>
        <dbReference type="Proteomes" id="UP001595956"/>
    </source>
</evidence>
<accession>A0ABW0MYH4</accession>
<keyword evidence="1" id="KW-0436">Ligase</keyword>
<dbReference type="InterPro" id="IPR009097">
    <property type="entry name" value="Cyclic_Pdiesterase"/>
</dbReference>
<dbReference type="EMBL" id="JBHSMD010000002">
    <property type="protein sequence ID" value="MFC5493321.1"/>
    <property type="molecule type" value="Genomic_DNA"/>
</dbReference>
<protein>
    <submittedName>
        <fullName evidence="1">2'-5' RNA ligase family protein</fullName>
    </submittedName>
</protein>
<keyword evidence="2" id="KW-1185">Reference proteome</keyword>
<dbReference type="Proteomes" id="UP001595956">
    <property type="component" value="Unassembled WGS sequence"/>
</dbReference>
<name>A0ABW0MYH4_9ACTN</name>
<dbReference type="GO" id="GO:0016874">
    <property type="term" value="F:ligase activity"/>
    <property type="evidence" value="ECO:0007669"/>
    <property type="project" value="UniProtKB-KW"/>
</dbReference>
<evidence type="ECO:0000313" key="1">
    <source>
        <dbReference type="EMBL" id="MFC5493321.1"/>
    </source>
</evidence>
<reference evidence="2" key="1">
    <citation type="journal article" date="2019" name="Int. J. Syst. Evol. Microbiol.">
        <title>The Global Catalogue of Microorganisms (GCM) 10K type strain sequencing project: providing services to taxonomists for standard genome sequencing and annotation.</title>
        <authorList>
            <consortium name="The Broad Institute Genomics Platform"/>
            <consortium name="The Broad Institute Genome Sequencing Center for Infectious Disease"/>
            <person name="Wu L."/>
            <person name="Ma J."/>
        </authorList>
    </citation>
    <scope>NUCLEOTIDE SEQUENCE [LARGE SCALE GENOMIC DNA]</scope>
    <source>
        <strain evidence="2">KACC 13778</strain>
    </source>
</reference>
<dbReference type="SUPFAM" id="SSF55144">
    <property type="entry name" value="LigT-like"/>
    <property type="match status" value="1"/>
</dbReference>
<gene>
    <name evidence="1" type="ORF">ACFPKY_09425</name>
</gene>
<sequence>MPQLEEFVRARTIHHDASYLSSDPAYTHAHVTALGPFAPTLTEDVARRVAAVAAATEPFTFVLKPVVGRFADGILHLRPEPDEAFRDLTARLVAEFPEFPPYGGTFEPVPHLTLDLATAEVTAESTLALIGAALPATCRAERVDLAWYEPHRTRAIASWTLGCGPCDVSVR</sequence>
<dbReference type="RefSeq" id="WP_345172323.1">
    <property type="nucleotide sequence ID" value="NZ_BAABFQ010000003.1"/>
</dbReference>
<comment type="caution">
    <text evidence="1">The sequence shown here is derived from an EMBL/GenBank/DDBJ whole genome shotgun (WGS) entry which is preliminary data.</text>
</comment>